<dbReference type="InterPro" id="IPR011083">
    <property type="entry name" value="Phage_tail_collar_dom"/>
</dbReference>
<dbReference type="RefSeq" id="WP_209800026.1">
    <property type="nucleotide sequence ID" value="NZ_CP120956.1"/>
</dbReference>
<dbReference type="InterPro" id="IPR037053">
    <property type="entry name" value="Phage_tail_collar_dom_sf"/>
</dbReference>
<evidence type="ECO:0000313" key="3">
    <source>
        <dbReference type="Proteomes" id="UP001219066"/>
    </source>
</evidence>
<name>A0AAX3SKB5_9BURK</name>
<protein>
    <submittedName>
        <fullName evidence="2">Tail fiber protein</fullName>
    </submittedName>
</protein>
<reference evidence="2" key="1">
    <citation type="submission" date="2023-03" db="EMBL/GenBank/DDBJ databases">
        <title>Synergistic degradation of erythromycin by symbiotic bacteria Ery-6A and Ery-6B and application in simulated water remediation.</title>
        <authorList>
            <person name="Xu S."/>
        </authorList>
    </citation>
    <scope>NUCLEOTIDE SEQUENCE</scope>
    <source>
        <strain evidence="2">Ery-6A</strain>
    </source>
</reference>
<dbReference type="Pfam" id="PF07484">
    <property type="entry name" value="Collar"/>
    <property type="match status" value="1"/>
</dbReference>
<evidence type="ECO:0000259" key="1">
    <source>
        <dbReference type="Pfam" id="PF07484"/>
    </source>
</evidence>
<sequence length="167" mass="17366">MDPFLGEIRAFAFDRIPRGWALCNGAILAIQTNQALFALLGVQYGGNGSTTFALPDLRGRTPLGFSAAFPMGLPNGSESVTLTLNQIPQHTHQLQCNGTTTATTNVPSGASMAPAANSLPVYGAPTNATLAADAVTIAGAGQPHQNMQPSLVVNWCIATQGIYPSRN</sequence>
<organism evidence="2 3">
    <name type="scientific">Delftia tsuruhatensis</name>
    <dbReference type="NCBI Taxonomy" id="180282"/>
    <lineage>
        <taxon>Bacteria</taxon>
        <taxon>Pseudomonadati</taxon>
        <taxon>Pseudomonadota</taxon>
        <taxon>Betaproteobacteria</taxon>
        <taxon>Burkholderiales</taxon>
        <taxon>Comamonadaceae</taxon>
        <taxon>Delftia</taxon>
    </lineage>
</organism>
<dbReference type="SUPFAM" id="SSF88874">
    <property type="entry name" value="Receptor-binding domain of short tail fibre protein gp12"/>
    <property type="match status" value="1"/>
</dbReference>
<dbReference type="EMBL" id="CP120956">
    <property type="protein sequence ID" value="WFF80433.1"/>
    <property type="molecule type" value="Genomic_DNA"/>
</dbReference>
<accession>A0AAX3SKB5</accession>
<proteinExistence type="predicted"/>
<dbReference type="AlphaFoldDB" id="A0AAX3SKB5"/>
<feature type="domain" description="Phage tail collar" evidence="1">
    <location>
        <begin position="6"/>
        <end position="62"/>
    </location>
</feature>
<dbReference type="Proteomes" id="UP001219066">
    <property type="component" value="Chromosome"/>
</dbReference>
<gene>
    <name evidence="2" type="ORF">PYR84_26430</name>
</gene>
<dbReference type="Gene3D" id="3.90.1340.10">
    <property type="entry name" value="Phage tail collar domain"/>
    <property type="match status" value="1"/>
</dbReference>
<evidence type="ECO:0000313" key="2">
    <source>
        <dbReference type="EMBL" id="WFF80433.1"/>
    </source>
</evidence>